<comment type="similarity">
    <text evidence="1">Belongs to the LDH2/MDH2 oxidoreductase family.</text>
</comment>
<keyword evidence="4" id="KW-1185">Reference proteome</keyword>
<dbReference type="SUPFAM" id="SSF89733">
    <property type="entry name" value="L-sulfolactate dehydrogenase-like"/>
    <property type="match status" value="1"/>
</dbReference>
<dbReference type="Pfam" id="PF02615">
    <property type="entry name" value="Ldh_2"/>
    <property type="match status" value="1"/>
</dbReference>
<dbReference type="InterPro" id="IPR043143">
    <property type="entry name" value="Mal/L-sulf/L-lact_DH-like_NADP"/>
</dbReference>
<dbReference type="Gene3D" id="1.10.1530.10">
    <property type="match status" value="1"/>
</dbReference>
<evidence type="ECO:0000313" key="4">
    <source>
        <dbReference type="Proteomes" id="UP000584374"/>
    </source>
</evidence>
<proteinExistence type="inferred from homology"/>
<accession>A0A840QGC2</accession>
<reference evidence="3 4" key="1">
    <citation type="submission" date="2020-08" db="EMBL/GenBank/DDBJ databases">
        <title>Sequencing the genomes of 1000 actinobacteria strains.</title>
        <authorList>
            <person name="Klenk H.-P."/>
        </authorList>
    </citation>
    <scope>NUCLEOTIDE SEQUENCE [LARGE SCALE GENOMIC DNA]</scope>
    <source>
        <strain evidence="3 4">DSM 45584</strain>
    </source>
</reference>
<dbReference type="InterPro" id="IPR036111">
    <property type="entry name" value="Mal/L-sulfo/L-lacto_DH-like_sf"/>
</dbReference>
<dbReference type="InterPro" id="IPR003767">
    <property type="entry name" value="Malate/L-lactate_DH-like"/>
</dbReference>
<evidence type="ECO:0000256" key="2">
    <source>
        <dbReference type="ARBA" id="ARBA00023002"/>
    </source>
</evidence>
<gene>
    <name evidence="3" type="ORF">BJ970_005193</name>
</gene>
<dbReference type="RefSeq" id="WP_184728534.1">
    <property type="nucleotide sequence ID" value="NZ_JACHIW010000001.1"/>
</dbReference>
<dbReference type="GO" id="GO:0016491">
    <property type="term" value="F:oxidoreductase activity"/>
    <property type="evidence" value="ECO:0007669"/>
    <property type="project" value="UniProtKB-KW"/>
</dbReference>
<comment type="caution">
    <text evidence="3">The sequence shown here is derived from an EMBL/GenBank/DDBJ whole genome shotgun (WGS) entry which is preliminary data.</text>
</comment>
<dbReference type="Gene3D" id="3.30.1370.60">
    <property type="entry name" value="Hypothetical oxidoreductase yiak, domain 2"/>
    <property type="match status" value="1"/>
</dbReference>
<organism evidence="3 4">
    <name type="scientific">Saccharopolyspora phatthalungensis</name>
    <dbReference type="NCBI Taxonomy" id="664693"/>
    <lineage>
        <taxon>Bacteria</taxon>
        <taxon>Bacillati</taxon>
        <taxon>Actinomycetota</taxon>
        <taxon>Actinomycetes</taxon>
        <taxon>Pseudonocardiales</taxon>
        <taxon>Pseudonocardiaceae</taxon>
        <taxon>Saccharopolyspora</taxon>
    </lineage>
</organism>
<dbReference type="EMBL" id="JACHIW010000001">
    <property type="protein sequence ID" value="MBB5157659.1"/>
    <property type="molecule type" value="Genomic_DNA"/>
</dbReference>
<name>A0A840QGC2_9PSEU</name>
<dbReference type="EC" id="1.1.1.338" evidence="3"/>
<dbReference type="PANTHER" id="PTHR11091">
    <property type="entry name" value="OXIDOREDUCTASE-RELATED"/>
    <property type="match status" value="1"/>
</dbReference>
<protein>
    <submittedName>
        <fullName evidence="3">(2R)-3-sulfolactate dehydrogenase (NADP+)</fullName>
        <ecNumber evidence="3">1.1.1.338</ecNumber>
    </submittedName>
</protein>
<evidence type="ECO:0000313" key="3">
    <source>
        <dbReference type="EMBL" id="MBB5157659.1"/>
    </source>
</evidence>
<keyword evidence="2 3" id="KW-0560">Oxidoreductase</keyword>
<dbReference type="AlphaFoldDB" id="A0A840QGC2"/>
<dbReference type="Proteomes" id="UP000584374">
    <property type="component" value="Unassembled WGS sequence"/>
</dbReference>
<evidence type="ECO:0000256" key="1">
    <source>
        <dbReference type="ARBA" id="ARBA00006056"/>
    </source>
</evidence>
<dbReference type="PANTHER" id="PTHR11091:SF0">
    <property type="entry name" value="MALATE DEHYDROGENASE"/>
    <property type="match status" value="1"/>
</dbReference>
<sequence length="335" mass="35085">MSTVGELRRQAADLLIGSGMQPEHAERCAQLLVLAEAWGIASHGLLRLPYYLERMAAGGCRPDAELKQISDQGAVVVYDGDTGLGHWQLWEAAVTAKTRCGHTGIAAVAVRNSSHCGALGAYVYPAVEAGMVSLVFSNGPAVMPPWGGHTPVLSTSPLAAGVPSRPHPLVLDLATSAVARGKIAARARGGEPLEEGWAFDADGRPTTDAQAALHGMLAPLGGAKGYGLALLVEMLTAGLVGPTPAADMPDMFTHGHHARPQGIGHLVVTMTPEFFDSEGADRFDRLARRIADAGGRLPGRQRVAPSDLDDAFVLDVAPATLQELDGWAHRLSNQA</sequence>
<dbReference type="InterPro" id="IPR043144">
    <property type="entry name" value="Mal/L-sulf/L-lact_DH-like_ah"/>
</dbReference>